<dbReference type="SUPFAM" id="SSF52540">
    <property type="entry name" value="P-loop containing nucleoside triphosphate hydrolases"/>
    <property type="match status" value="1"/>
</dbReference>
<evidence type="ECO:0000256" key="7">
    <source>
        <dbReference type="ARBA" id="ARBA00022679"/>
    </source>
</evidence>
<comment type="caution">
    <text evidence="14">The sequence shown here is derived from an EMBL/GenBank/DDBJ whole genome shotgun (WGS) entry which is preliminary data.</text>
</comment>
<evidence type="ECO:0000313" key="14">
    <source>
        <dbReference type="EMBL" id="OWF66190.1"/>
    </source>
</evidence>
<dbReference type="RefSeq" id="WP_087908989.1">
    <property type="nucleotide sequence ID" value="NZ_NAIA01000002.1"/>
</dbReference>
<dbReference type="GO" id="GO:0009245">
    <property type="term" value="P:lipid A biosynthetic process"/>
    <property type="evidence" value="ECO:0007669"/>
    <property type="project" value="UniProtKB-UniRule"/>
</dbReference>
<evidence type="ECO:0000256" key="1">
    <source>
        <dbReference type="ARBA" id="ARBA00002274"/>
    </source>
</evidence>
<comment type="catalytic activity">
    <reaction evidence="13">
        <text>a lipid A disaccharide + ATP = a lipid IVA + ADP + H(+)</text>
        <dbReference type="Rhea" id="RHEA:67840"/>
        <dbReference type="ChEBI" id="CHEBI:15378"/>
        <dbReference type="ChEBI" id="CHEBI:30616"/>
        <dbReference type="ChEBI" id="CHEBI:176343"/>
        <dbReference type="ChEBI" id="CHEBI:176425"/>
        <dbReference type="ChEBI" id="CHEBI:456216"/>
        <dbReference type="EC" id="2.7.1.130"/>
    </reaction>
</comment>
<accession>A0A210RZ59</accession>
<evidence type="ECO:0000256" key="12">
    <source>
        <dbReference type="ARBA" id="ARBA00029757"/>
    </source>
</evidence>
<dbReference type="GO" id="GO:0005886">
    <property type="term" value="C:plasma membrane"/>
    <property type="evidence" value="ECO:0007669"/>
    <property type="project" value="TreeGrafter"/>
</dbReference>
<evidence type="ECO:0000256" key="9">
    <source>
        <dbReference type="ARBA" id="ARBA00022777"/>
    </source>
</evidence>
<dbReference type="PANTHER" id="PTHR42724:SF1">
    <property type="entry name" value="TETRAACYLDISACCHARIDE 4'-KINASE, MITOCHONDRIAL-RELATED"/>
    <property type="match status" value="1"/>
</dbReference>
<keyword evidence="10 13" id="KW-0067">ATP-binding</keyword>
<keyword evidence="9 13" id="KW-0418">Kinase</keyword>
<evidence type="ECO:0000256" key="4">
    <source>
        <dbReference type="ARBA" id="ARBA00016436"/>
    </source>
</evidence>
<dbReference type="UniPathway" id="UPA00359">
    <property type="reaction ID" value="UER00482"/>
</dbReference>
<dbReference type="GO" id="GO:0005524">
    <property type="term" value="F:ATP binding"/>
    <property type="evidence" value="ECO:0007669"/>
    <property type="project" value="UniProtKB-UniRule"/>
</dbReference>
<name>A0A210RZ59_9BURK</name>
<evidence type="ECO:0000313" key="15">
    <source>
        <dbReference type="Proteomes" id="UP000196880"/>
    </source>
</evidence>
<comment type="function">
    <text evidence="1 13">Transfers the gamma-phosphate of ATP to the 4'-position of a tetraacyldisaccharide 1-phosphate intermediate (termed DS-1-P) to form tetraacyldisaccharide 1,4'-bis-phosphate (lipid IVA).</text>
</comment>
<feature type="binding site" evidence="13">
    <location>
        <begin position="62"/>
        <end position="69"/>
    </location>
    <ligand>
        <name>ATP</name>
        <dbReference type="ChEBI" id="CHEBI:30616"/>
    </ligand>
</feature>
<keyword evidence="5 13" id="KW-0444">Lipid biosynthesis</keyword>
<dbReference type="Proteomes" id="UP000196880">
    <property type="component" value="Unassembled WGS sequence"/>
</dbReference>
<comment type="similarity">
    <text evidence="13">Belongs to the LpxK family.</text>
</comment>
<dbReference type="AlphaFoldDB" id="A0A210RZ59"/>
<proteinExistence type="inferred from homology"/>
<dbReference type="EMBL" id="NAIA01000002">
    <property type="protein sequence ID" value="OWF66190.1"/>
    <property type="molecule type" value="Genomic_DNA"/>
</dbReference>
<keyword evidence="8 13" id="KW-0547">Nucleotide-binding</keyword>
<dbReference type="Pfam" id="PF02606">
    <property type="entry name" value="LpxK"/>
    <property type="match status" value="1"/>
</dbReference>
<dbReference type="HAMAP" id="MF_00409">
    <property type="entry name" value="LpxK"/>
    <property type="match status" value="1"/>
</dbReference>
<reference evidence="14 15" key="1">
    <citation type="submission" date="2017-03" db="EMBL/GenBank/DDBJ databases">
        <title>New species Polynucleobacter sp. MWH-EgelM1-30-B4.</title>
        <authorList>
            <person name="Hahn M.W."/>
        </authorList>
    </citation>
    <scope>NUCLEOTIDE SEQUENCE [LARGE SCALE GENOMIC DNA]</scope>
    <source>
        <strain evidence="14 15">MWH-EgelM1-30-B4</strain>
    </source>
</reference>
<organism evidence="14 15">
    <name type="scientific">Polynucleobacter hirudinilacicola</name>
    <dbReference type="NCBI Taxonomy" id="1743166"/>
    <lineage>
        <taxon>Bacteria</taxon>
        <taxon>Pseudomonadati</taxon>
        <taxon>Pseudomonadota</taxon>
        <taxon>Betaproteobacteria</taxon>
        <taxon>Burkholderiales</taxon>
        <taxon>Burkholderiaceae</taxon>
        <taxon>Polynucleobacter</taxon>
    </lineage>
</organism>
<evidence type="ECO:0000256" key="5">
    <source>
        <dbReference type="ARBA" id="ARBA00022516"/>
    </source>
</evidence>
<dbReference type="InterPro" id="IPR003758">
    <property type="entry name" value="LpxK"/>
</dbReference>
<evidence type="ECO:0000256" key="2">
    <source>
        <dbReference type="ARBA" id="ARBA00004870"/>
    </source>
</evidence>
<gene>
    <name evidence="13" type="primary">lpxK</name>
    <name evidence="14" type="ORF">B6A14_03055</name>
</gene>
<dbReference type="NCBIfam" id="TIGR00682">
    <property type="entry name" value="lpxK"/>
    <property type="match status" value="1"/>
</dbReference>
<dbReference type="GO" id="GO:0009029">
    <property type="term" value="F:lipid-A 4'-kinase activity"/>
    <property type="evidence" value="ECO:0007669"/>
    <property type="project" value="UniProtKB-UniRule"/>
</dbReference>
<evidence type="ECO:0000256" key="10">
    <source>
        <dbReference type="ARBA" id="ARBA00022840"/>
    </source>
</evidence>
<dbReference type="OrthoDB" id="9766423at2"/>
<evidence type="ECO:0000256" key="3">
    <source>
        <dbReference type="ARBA" id="ARBA00012071"/>
    </source>
</evidence>
<dbReference type="InterPro" id="IPR027417">
    <property type="entry name" value="P-loop_NTPase"/>
</dbReference>
<sequence length="361" mass="40411">MARSFFRKAPQFWEKRGPTALLLWPLSWVYGLVLRIRKLIQDLGLINRQAVPVPIIIVGNIRVGGTGKTPIVIALAQRLAQLGWQPGIISRGYGSSAQTQPVQVRSDSDPMQVGDEPVLIAKRTHEQFPIWVFPKRQQSIKALLKQSPEVNVIISDDGLQHSSLSRWPAREGGRDIEFVVRDGRGEGNGFLLPAGPLREPANRARDATLQTESSNSNKSGLSEEYFEGRRTFALVGTLDTPYQLHHPENIQTLAQISEQYLPDQISAVAALGNPQRFFAALQKQGVTGKWIPLPDHASYTQDFFNGIQSQCILITEKDAVKCAAINDERIWVVPMSLHLPNDLIDWVQSILQRPDPHRYNL</sequence>
<evidence type="ECO:0000256" key="6">
    <source>
        <dbReference type="ARBA" id="ARBA00022556"/>
    </source>
</evidence>
<keyword evidence="11 13" id="KW-0443">Lipid metabolism</keyword>
<keyword evidence="15" id="KW-1185">Reference proteome</keyword>
<dbReference type="GO" id="GO:0009244">
    <property type="term" value="P:lipopolysaccharide core region biosynthetic process"/>
    <property type="evidence" value="ECO:0007669"/>
    <property type="project" value="TreeGrafter"/>
</dbReference>
<evidence type="ECO:0000256" key="11">
    <source>
        <dbReference type="ARBA" id="ARBA00023098"/>
    </source>
</evidence>
<dbReference type="EC" id="2.7.1.130" evidence="3 13"/>
<dbReference type="PANTHER" id="PTHR42724">
    <property type="entry name" value="TETRAACYLDISACCHARIDE 4'-KINASE"/>
    <property type="match status" value="1"/>
</dbReference>
<evidence type="ECO:0000256" key="8">
    <source>
        <dbReference type="ARBA" id="ARBA00022741"/>
    </source>
</evidence>
<comment type="pathway">
    <text evidence="2 13">Glycolipid biosynthesis; lipid IV(A) biosynthesis; lipid IV(A) from (3R)-3-hydroxytetradecanoyl-[acyl-carrier-protein] and UDP-N-acetyl-alpha-D-glucosamine: step 6/6.</text>
</comment>
<protein>
    <recommendedName>
        <fullName evidence="4 13">Tetraacyldisaccharide 4'-kinase</fullName>
        <ecNumber evidence="3 13">2.7.1.130</ecNumber>
    </recommendedName>
    <alternativeName>
        <fullName evidence="12 13">Lipid A 4'-kinase</fullName>
    </alternativeName>
</protein>
<keyword evidence="6 13" id="KW-0441">Lipid A biosynthesis</keyword>
<keyword evidence="7 13" id="KW-0808">Transferase</keyword>
<evidence type="ECO:0000256" key="13">
    <source>
        <dbReference type="HAMAP-Rule" id="MF_00409"/>
    </source>
</evidence>